<dbReference type="GO" id="GO:0009245">
    <property type="term" value="P:lipid A biosynthetic process"/>
    <property type="evidence" value="ECO:0007669"/>
    <property type="project" value="UniProtKB-UniRule"/>
</dbReference>
<evidence type="ECO:0000256" key="10">
    <source>
        <dbReference type="ARBA" id="ARBA00022840"/>
    </source>
</evidence>
<dbReference type="Pfam" id="PF02606">
    <property type="entry name" value="LpxK"/>
    <property type="match status" value="1"/>
</dbReference>
<dbReference type="Proteomes" id="UP000503004">
    <property type="component" value="Chromosome"/>
</dbReference>
<sequence>MSRSKGVIAAWLQRQWYGEAQPPWGLRALSSGFGAAVALRRHYYRSHAGQPALGVPVIVVGNLSVGGTGKTPLVIALVALLRERGWSPGVISRGYGGSARAPREVRCDSDPAEVGDEPLLIRQRAGCPVFVSPKRLEAARAVIEAGADVVVSDDGLQHYALPRDVEIAVVDGARRFGNGRLLPAGPLREPVERLASVDFVICNGGEPAAGELSMALEGDTAVHLADGERRPLTDLAGRKIVAMAGIGHPDRFFSHLEAAGLNFESMAWPDHHVYSADDFCSVPADTPVLMTEKDAVKCRRLGDPRIWYIPVTARLDPAFASRLLTILERIRHGQTTA</sequence>
<evidence type="ECO:0000256" key="8">
    <source>
        <dbReference type="ARBA" id="ARBA00022741"/>
    </source>
</evidence>
<dbReference type="NCBIfam" id="TIGR00682">
    <property type="entry name" value="lpxK"/>
    <property type="match status" value="1"/>
</dbReference>
<dbReference type="HAMAP" id="MF_00409">
    <property type="entry name" value="LpxK"/>
    <property type="match status" value="1"/>
</dbReference>
<dbReference type="UniPathway" id="UPA00359">
    <property type="reaction ID" value="UER00482"/>
</dbReference>
<dbReference type="GO" id="GO:0005886">
    <property type="term" value="C:plasma membrane"/>
    <property type="evidence" value="ECO:0007669"/>
    <property type="project" value="TreeGrafter"/>
</dbReference>
<evidence type="ECO:0000256" key="7">
    <source>
        <dbReference type="ARBA" id="ARBA00022679"/>
    </source>
</evidence>
<evidence type="ECO:0000256" key="1">
    <source>
        <dbReference type="ARBA" id="ARBA00002274"/>
    </source>
</evidence>
<dbReference type="InterPro" id="IPR003758">
    <property type="entry name" value="LpxK"/>
</dbReference>
<evidence type="ECO:0000256" key="9">
    <source>
        <dbReference type="ARBA" id="ARBA00022777"/>
    </source>
</evidence>
<dbReference type="SUPFAM" id="SSF52540">
    <property type="entry name" value="P-loop containing nucleoside triphosphate hydrolases"/>
    <property type="match status" value="1"/>
</dbReference>
<dbReference type="InterPro" id="IPR027417">
    <property type="entry name" value="P-loop_NTPase"/>
</dbReference>
<evidence type="ECO:0000256" key="12">
    <source>
        <dbReference type="ARBA" id="ARBA00029757"/>
    </source>
</evidence>
<dbReference type="PANTHER" id="PTHR42724:SF1">
    <property type="entry name" value="TETRAACYLDISACCHARIDE 4'-KINASE, MITOCHONDRIAL-RELATED"/>
    <property type="match status" value="1"/>
</dbReference>
<keyword evidence="6 13" id="KW-0441">Lipid A biosynthesis</keyword>
<feature type="binding site" evidence="13">
    <location>
        <begin position="64"/>
        <end position="71"/>
    </location>
    <ligand>
        <name>ATP</name>
        <dbReference type="ChEBI" id="CHEBI:30616"/>
    </ligand>
</feature>
<dbReference type="GO" id="GO:0005524">
    <property type="term" value="F:ATP binding"/>
    <property type="evidence" value="ECO:0007669"/>
    <property type="project" value="UniProtKB-UniRule"/>
</dbReference>
<dbReference type="EC" id="2.7.1.130" evidence="3 13"/>
<dbReference type="RefSeq" id="WP_169604386.1">
    <property type="nucleotide sequence ID" value="NZ_CP046565.1"/>
</dbReference>
<comment type="catalytic activity">
    <reaction evidence="13">
        <text>a lipid A disaccharide + ATP = a lipid IVA + ADP + H(+)</text>
        <dbReference type="Rhea" id="RHEA:67840"/>
        <dbReference type="ChEBI" id="CHEBI:15378"/>
        <dbReference type="ChEBI" id="CHEBI:30616"/>
        <dbReference type="ChEBI" id="CHEBI:176343"/>
        <dbReference type="ChEBI" id="CHEBI:176425"/>
        <dbReference type="ChEBI" id="CHEBI:456216"/>
        <dbReference type="EC" id="2.7.1.130"/>
    </reaction>
</comment>
<evidence type="ECO:0000256" key="2">
    <source>
        <dbReference type="ARBA" id="ARBA00004870"/>
    </source>
</evidence>
<dbReference type="PANTHER" id="PTHR42724">
    <property type="entry name" value="TETRAACYLDISACCHARIDE 4'-KINASE"/>
    <property type="match status" value="1"/>
</dbReference>
<keyword evidence="10 13" id="KW-0067">ATP-binding</keyword>
<dbReference type="GO" id="GO:0009029">
    <property type="term" value="F:lipid-A 4'-kinase activity"/>
    <property type="evidence" value="ECO:0007669"/>
    <property type="project" value="UniProtKB-UniRule"/>
</dbReference>
<evidence type="ECO:0000256" key="5">
    <source>
        <dbReference type="ARBA" id="ARBA00022516"/>
    </source>
</evidence>
<dbReference type="EMBL" id="CP046565">
    <property type="protein sequence ID" value="QJD31118.1"/>
    <property type="molecule type" value="Genomic_DNA"/>
</dbReference>
<evidence type="ECO:0000256" key="13">
    <source>
        <dbReference type="HAMAP-Rule" id="MF_00409"/>
    </source>
</evidence>
<gene>
    <name evidence="13" type="primary">lpxK</name>
    <name evidence="14" type="ORF">GNH96_15010</name>
</gene>
<keyword evidence="15" id="KW-1185">Reference proteome</keyword>
<keyword evidence="9 13" id="KW-0418">Kinase</keyword>
<keyword evidence="11 13" id="KW-0443">Lipid metabolism</keyword>
<evidence type="ECO:0000313" key="15">
    <source>
        <dbReference type="Proteomes" id="UP000503004"/>
    </source>
</evidence>
<evidence type="ECO:0000313" key="14">
    <source>
        <dbReference type="EMBL" id="QJD31118.1"/>
    </source>
</evidence>
<protein>
    <recommendedName>
        <fullName evidence="4 13">Tetraacyldisaccharide 4'-kinase</fullName>
        <ecNumber evidence="3 13">2.7.1.130</ecNumber>
    </recommendedName>
    <alternativeName>
        <fullName evidence="12 13">Lipid A 4'-kinase</fullName>
    </alternativeName>
</protein>
<dbReference type="AlphaFoldDB" id="A0A858QB39"/>
<comment type="similarity">
    <text evidence="13">Belongs to the LpxK family.</text>
</comment>
<dbReference type="KEGG" id="metu:GNH96_15010"/>
<name>A0A858QB39_9GAMM</name>
<organism evidence="14 15">
    <name type="scientific">Methylococcus geothermalis</name>
    <dbReference type="NCBI Taxonomy" id="2681310"/>
    <lineage>
        <taxon>Bacteria</taxon>
        <taxon>Pseudomonadati</taxon>
        <taxon>Pseudomonadota</taxon>
        <taxon>Gammaproteobacteria</taxon>
        <taxon>Methylococcales</taxon>
        <taxon>Methylococcaceae</taxon>
        <taxon>Methylococcus</taxon>
    </lineage>
</organism>
<evidence type="ECO:0000256" key="6">
    <source>
        <dbReference type="ARBA" id="ARBA00022556"/>
    </source>
</evidence>
<comment type="pathway">
    <text evidence="2 13">Glycolipid biosynthesis; lipid IV(A) biosynthesis; lipid IV(A) from (3R)-3-hydroxytetradecanoyl-[acyl-carrier-protein] and UDP-N-acetyl-alpha-D-glucosamine: step 6/6.</text>
</comment>
<evidence type="ECO:0000256" key="4">
    <source>
        <dbReference type="ARBA" id="ARBA00016436"/>
    </source>
</evidence>
<keyword evidence="5 13" id="KW-0444">Lipid biosynthesis</keyword>
<dbReference type="GO" id="GO:0009244">
    <property type="term" value="P:lipopolysaccharide core region biosynthetic process"/>
    <property type="evidence" value="ECO:0007669"/>
    <property type="project" value="TreeGrafter"/>
</dbReference>
<evidence type="ECO:0000256" key="3">
    <source>
        <dbReference type="ARBA" id="ARBA00012071"/>
    </source>
</evidence>
<keyword evidence="7 13" id="KW-0808">Transferase</keyword>
<accession>A0A858QB39</accession>
<comment type="function">
    <text evidence="1 13">Transfers the gamma-phosphate of ATP to the 4'-position of a tetraacyldisaccharide 1-phosphate intermediate (termed DS-1-P) to form tetraacyldisaccharide 1,4'-bis-phosphate (lipid IVA).</text>
</comment>
<evidence type="ECO:0000256" key="11">
    <source>
        <dbReference type="ARBA" id="ARBA00023098"/>
    </source>
</evidence>
<keyword evidence="8 13" id="KW-0547">Nucleotide-binding</keyword>
<reference evidence="15" key="1">
    <citation type="submission" date="2019-12" db="EMBL/GenBank/DDBJ databases">
        <authorList>
            <person name="Awala S.I."/>
            <person name="Rhee S.K."/>
        </authorList>
    </citation>
    <scope>NUCLEOTIDE SEQUENCE [LARGE SCALE GENOMIC DNA]</scope>
    <source>
        <strain evidence="15">IM1</strain>
    </source>
</reference>
<proteinExistence type="inferred from homology"/>